<dbReference type="InterPro" id="IPR050261">
    <property type="entry name" value="FrsA_esterase"/>
</dbReference>
<keyword evidence="3" id="KW-0378">Hydrolase</keyword>
<feature type="domain" description="AB hydrolase-1" evidence="2">
    <location>
        <begin position="153"/>
        <end position="382"/>
    </location>
</feature>
<evidence type="ECO:0000256" key="1">
    <source>
        <dbReference type="ARBA" id="ARBA00038115"/>
    </source>
</evidence>
<gene>
    <name evidence="3" type="ORF">ABS642_14965</name>
</gene>
<dbReference type="InterPro" id="IPR029058">
    <property type="entry name" value="AB_hydrolase_fold"/>
</dbReference>
<dbReference type="Gene3D" id="1.20.1440.110">
    <property type="entry name" value="acylaminoacyl peptidase"/>
    <property type="match status" value="1"/>
</dbReference>
<comment type="similarity">
    <text evidence="1">Belongs to the AB hydrolase superfamily. FUS2 hydrolase family.</text>
</comment>
<reference evidence="3" key="1">
    <citation type="submission" date="2024-06" db="EMBL/GenBank/DDBJ databases">
        <title>Draft genome sequence of Microbacterium sp. strain A8/3-1, isolated from Oxytropis tragacanthoides Fisch. ex DC. Root nodules in the Altai region of Russia.</title>
        <authorList>
            <person name="Sazanova A."/>
            <person name="Guro P."/>
            <person name="Kuznetsova I."/>
            <person name="Belimov A."/>
            <person name="Safronova V."/>
        </authorList>
    </citation>
    <scope>NUCLEOTIDE SEQUENCE</scope>
    <source>
        <strain evidence="3">A8/3-1</strain>
    </source>
</reference>
<dbReference type="PANTHER" id="PTHR22946:SF12">
    <property type="entry name" value="CONIDIAL PIGMENT BIOSYNTHESIS PROTEIN AYG1 (AFU_ORTHOLOGUE AFUA_2G17550)"/>
    <property type="match status" value="1"/>
</dbReference>
<name>A0AAU7VVA4_9MICO</name>
<dbReference type="SUPFAM" id="SSF53474">
    <property type="entry name" value="alpha/beta-Hydrolases"/>
    <property type="match status" value="1"/>
</dbReference>
<dbReference type="PANTHER" id="PTHR22946">
    <property type="entry name" value="DIENELACTONE HYDROLASE DOMAIN-CONTAINING PROTEIN-RELATED"/>
    <property type="match status" value="1"/>
</dbReference>
<dbReference type="EMBL" id="CP158357">
    <property type="protein sequence ID" value="XBX77205.1"/>
    <property type="molecule type" value="Genomic_DNA"/>
</dbReference>
<evidence type="ECO:0000313" key="3">
    <source>
        <dbReference type="EMBL" id="XBX77205.1"/>
    </source>
</evidence>
<dbReference type="GO" id="GO:0016787">
    <property type="term" value="F:hydrolase activity"/>
    <property type="evidence" value="ECO:0007669"/>
    <property type="project" value="UniProtKB-KW"/>
</dbReference>
<dbReference type="Pfam" id="PF12697">
    <property type="entry name" value="Abhydrolase_6"/>
    <property type="match status" value="1"/>
</dbReference>
<proteinExistence type="inferred from homology"/>
<sequence>MSASPGALFSDPFHEEFGTWMWGYTPSGGGDHGEVAAVAAAVGDGDDGAFFDAWVSAGDRLRAEADAAAARGRQSASDLYLRASAFYASAYHPLFGDPVDPRLLEGFRRQISAFDAGLALRGVQPASVALGDARIPVYLIPAVGHEDEVRPLLILVNGYDATVTDSYFASAVAALQRGYHCLLFDGPGQGAVLFEQGVPMRPDWEVVVSAVIDHARTSPLVDPDRIVVSGWSLGGYLAPRAASGDSRIAACIADPGQWDLGAGLAGFARQLGATEDEAANLLTLDDSVLDRLMGVIESNRKLRWSIIQRGFWVNGVSDLRSFLAKSAEYRIDDVDAIRCPVLLTQAEGDPIAAAVPAFAAALRDATVLELTAAEGAGGHCSMRNRSLLNRRVLDWLDDTLAR</sequence>
<dbReference type="AlphaFoldDB" id="A0AAU7VVA4"/>
<dbReference type="RefSeq" id="WP_350350718.1">
    <property type="nucleotide sequence ID" value="NZ_CP158357.1"/>
</dbReference>
<accession>A0AAU7VVA4</accession>
<dbReference type="Gene3D" id="3.40.50.1820">
    <property type="entry name" value="alpha/beta hydrolase"/>
    <property type="match status" value="1"/>
</dbReference>
<organism evidence="3">
    <name type="scientific">Microbacterium sp. A8/3-1</name>
    <dbReference type="NCBI Taxonomy" id="3160749"/>
    <lineage>
        <taxon>Bacteria</taxon>
        <taxon>Bacillati</taxon>
        <taxon>Actinomycetota</taxon>
        <taxon>Actinomycetes</taxon>
        <taxon>Micrococcales</taxon>
        <taxon>Microbacteriaceae</taxon>
        <taxon>Microbacterium</taxon>
    </lineage>
</organism>
<evidence type="ECO:0000259" key="2">
    <source>
        <dbReference type="Pfam" id="PF12697"/>
    </source>
</evidence>
<protein>
    <submittedName>
        <fullName evidence="3">Alpha/beta fold hydrolase</fullName>
    </submittedName>
</protein>
<dbReference type="InterPro" id="IPR000073">
    <property type="entry name" value="AB_hydrolase_1"/>
</dbReference>